<evidence type="ECO:0000259" key="11">
    <source>
        <dbReference type="SMART" id="SM01264"/>
    </source>
</evidence>
<evidence type="ECO:0000256" key="7">
    <source>
        <dbReference type="ARBA" id="ARBA00022833"/>
    </source>
</evidence>
<proteinExistence type="inferred from homology"/>
<keyword evidence="10" id="KW-0732">Signal</keyword>
<dbReference type="EMBL" id="CAKKNE010000004">
    <property type="protein sequence ID" value="CAH0375058.1"/>
    <property type="molecule type" value="Genomic_DNA"/>
</dbReference>
<dbReference type="SUPFAM" id="SSF63411">
    <property type="entry name" value="LuxS/MPP-like metallohydrolase"/>
    <property type="match status" value="4"/>
</dbReference>
<feature type="chain" id="PRO_5035292610" description="Peptidase M16C associated domain-containing protein" evidence="10">
    <location>
        <begin position="20"/>
        <end position="1089"/>
    </location>
</feature>
<keyword evidence="13" id="KW-1185">Reference proteome</keyword>
<evidence type="ECO:0000313" key="13">
    <source>
        <dbReference type="Proteomes" id="UP000789595"/>
    </source>
</evidence>
<evidence type="ECO:0000256" key="4">
    <source>
        <dbReference type="ARBA" id="ARBA00022670"/>
    </source>
</evidence>
<comment type="cofactor">
    <cofactor evidence="1">
        <name>Zn(2+)</name>
        <dbReference type="ChEBI" id="CHEBI:29105"/>
    </cofactor>
</comment>
<evidence type="ECO:0000256" key="3">
    <source>
        <dbReference type="ARBA" id="ARBA00007575"/>
    </source>
</evidence>
<dbReference type="GO" id="GO:0005739">
    <property type="term" value="C:mitochondrion"/>
    <property type="evidence" value="ECO:0007669"/>
    <property type="project" value="UniProtKB-SubCell"/>
</dbReference>
<evidence type="ECO:0000256" key="8">
    <source>
        <dbReference type="ARBA" id="ARBA00023049"/>
    </source>
</evidence>
<name>A0A8J2SL74_9STRA</name>
<protein>
    <recommendedName>
        <fullName evidence="11">Peptidase M16C associated domain-containing protein</fullName>
    </recommendedName>
</protein>
<keyword evidence="7" id="KW-0862">Zinc</keyword>
<evidence type="ECO:0000256" key="5">
    <source>
        <dbReference type="ARBA" id="ARBA00022723"/>
    </source>
</evidence>
<dbReference type="GO" id="GO:0016485">
    <property type="term" value="P:protein processing"/>
    <property type="evidence" value="ECO:0007669"/>
    <property type="project" value="TreeGrafter"/>
</dbReference>
<dbReference type="InterPro" id="IPR007863">
    <property type="entry name" value="Peptidase_M16_C"/>
</dbReference>
<dbReference type="GO" id="GO:0046872">
    <property type="term" value="F:metal ion binding"/>
    <property type="evidence" value="ECO:0007669"/>
    <property type="project" value="UniProtKB-KW"/>
</dbReference>
<feature type="domain" description="Peptidase M16C associated" evidence="11">
    <location>
        <begin position="558"/>
        <end position="820"/>
    </location>
</feature>
<evidence type="ECO:0000313" key="12">
    <source>
        <dbReference type="EMBL" id="CAH0375058.1"/>
    </source>
</evidence>
<evidence type="ECO:0000256" key="1">
    <source>
        <dbReference type="ARBA" id="ARBA00001947"/>
    </source>
</evidence>
<dbReference type="Pfam" id="PF22516">
    <property type="entry name" value="PreP_C"/>
    <property type="match status" value="1"/>
</dbReference>
<dbReference type="PANTHER" id="PTHR43016">
    <property type="entry name" value="PRESEQUENCE PROTEASE"/>
    <property type="match status" value="1"/>
</dbReference>
<dbReference type="Proteomes" id="UP000789595">
    <property type="component" value="Unassembled WGS sequence"/>
</dbReference>
<dbReference type="Pfam" id="PF08367">
    <property type="entry name" value="M16C_assoc"/>
    <property type="match status" value="1"/>
</dbReference>
<gene>
    <name evidence="12" type="ORF">PECAL_4P23780</name>
</gene>
<keyword evidence="6" id="KW-0378">Hydrolase</keyword>
<evidence type="ECO:0000256" key="9">
    <source>
        <dbReference type="ARBA" id="ARBA00023128"/>
    </source>
</evidence>
<keyword evidence="8" id="KW-0482">Metalloprotease</keyword>
<evidence type="ECO:0000256" key="6">
    <source>
        <dbReference type="ARBA" id="ARBA00022801"/>
    </source>
</evidence>
<dbReference type="Gene3D" id="3.30.830.10">
    <property type="entry name" value="Metalloenzyme, LuxS/M16 peptidase-like"/>
    <property type="match status" value="4"/>
</dbReference>
<dbReference type="GO" id="GO:0004222">
    <property type="term" value="F:metalloendopeptidase activity"/>
    <property type="evidence" value="ECO:0007669"/>
    <property type="project" value="TreeGrafter"/>
</dbReference>
<sequence>MRWLLGSAFLLKMSLLARGGLRVTGARPVMSRQTSRMSSIALTTKRAAPVALLGGTFLATGREALRGWRTLRRPRWGFKAQKMTSTLTPPSSTEAPQHEAFTLLKTETLDEYGATCHLYEHKKSKAQVLSVIKPDDDNKVFGVTFRTPPRDSTGLPHILEHSVLCGSRQYPTKEPFVELLKGSLQTFLNAFTYPDRTCYPVASQNLEDFRNLARVYLDAVFHPRAAQDPTVLEQEGWHYELEGDKLTYSGVVYNEMKGVYSSPDSLMARASQQALFPDNAYAVDSGGDPAAIPQLGFDQFRDFHGEFYHPGNARVYFYGDDDPAARLDLLEEYLSEFSERDISTQIKTQKLTIKEPKHVKLGFPASSSDDEEGGQHMVSVNWLLTETPPSPKDELGLAVLDHLLLGTSTSRLRKALTDSGLGESVVGGGLSDELVQPTYSVGLKGVAKDDVPKVEALVVDTLSTLASEGFAADDLEASLNTIEFSLREFNTGSFPKGLSFMLGMMRNWIYERDPVDALRFEQPLADLKKELSVDANAYFARLLKTLLVDNTHRVTIEMTPDEGLEESQKQEEASRLAALRDEMSPDQLDAVAKKAARLKEIQSTPDSPEALATIPSLGLKDLSSEPQTLPRDESTVAGYDNTVLLTRELPTAGIIYADVALDLRGALDPEDLPLVPLFGRMMQETGIKGKLDPTQLQRQLGAKTGGVGGSVLCTLRVPEDGTVAQPDDIVYRYILRGKATHERASDLFSLMGDILTNADFGYSQTRVVEMLKESKARYESAFRTSGQAYASLRISAGLNSAGLVNEATGGVSHYFKVLELLDTAQNDWPALLSRLEAMRSKILQRASSATVVNLTGDKKALDAASAQLGSFCAQLFGQGTSSDVPDWSSLSSLVAVKPNEAFSVPTQVNYVAKGGSLYKPGETTSGADSVVRRFLSLDYLWNQVRVQGGAYGSSASSNPISGSFVFSSYRDPNLKKTLDTYDGAATYLKDLKVDDAELTKAIVAAIGDLDSPLGPDQKGMASLRHYLQGTTLEQRKKWRSQVLNASPSDFQRFGDRLAALDATAACFASAGGIDEANADGAALTAEKLL</sequence>
<dbReference type="AlphaFoldDB" id="A0A8J2SL74"/>
<keyword evidence="5" id="KW-0479">Metal-binding</keyword>
<keyword evidence="4" id="KW-0645">Protease</keyword>
<dbReference type="Pfam" id="PF05193">
    <property type="entry name" value="Peptidase_M16_C"/>
    <property type="match status" value="1"/>
</dbReference>
<dbReference type="InterPro" id="IPR011249">
    <property type="entry name" value="Metalloenz_LuxS/M16"/>
</dbReference>
<dbReference type="OrthoDB" id="10250783at2759"/>
<dbReference type="InterPro" id="IPR013578">
    <property type="entry name" value="Peptidase_M16C_assoc"/>
</dbReference>
<dbReference type="FunFam" id="3.30.830.10:FF:000034">
    <property type="entry name" value="presequence protease 1, chloroplastic/mitochondrial"/>
    <property type="match status" value="1"/>
</dbReference>
<dbReference type="InterPro" id="IPR055130">
    <property type="entry name" value="PreP_C"/>
</dbReference>
<accession>A0A8J2SL74</accession>
<comment type="similarity">
    <text evidence="3">Belongs to the peptidase M16 family. PreP subfamily.</text>
</comment>
<reference evidence="12" key="1">
    <citation type="submission" date="2021-11" db="EMBL/GenBank/DDBJ databases">
        <authorList>
            <consortium name="Genoscope - CEA"/>
            <person name="William W."/>
        </authorList>
    </citation>
    <scope>NUCLEOTIDE SEQUENCE</scope>
</reference>
<dbReference type="FunFam" id="3.30.830.10:FF:000009">
    <property type="entry name" value="Presequence protease, mitochondrial"/>
    <property type="match status" value="1"/>
</dbReference>
<evidence type="ECO:0000256" key="2">
    <source>
        <dbReference type="ARBA" id="ARBA00004173"/>
    </source>
</evidence>
<comment type="caution">
    <text evidence="12">The sequence shown here is derived from an EMBL/GenBank/DDBJ whole genome shotgun (WGS) entry which is preliminary data.</text>
</comment>
<keyword evidence="9" id="KW-0496">Mitochondrion</keyword>
<feature type="signal peptide" evidence="10">
    <location>
        <begin position="1"/>
        <end position="19"/>
    </location>
</feature>
<organism evidence="12 13">
    <name type="scientific">Pelagomonas calceolata</name>
    <dbReference type="NCBI Taxonomy" id="35677"/>
    <lineage>
        <taxon>Eukaryota</taxon>
        <taxon>Sar</taxon>
        <taxon>Stramenopiles</taxon>
        <taxon>Ochrophyta</taxon>
        <taxon>Pelagophyceae</taxon>
        <taxon>Pelagomonadales</taxon>
        <taxon>Pelagomonadaceae</taxon>
        <taxon>Pelagomonas</taxon>
    </lineage>
</organism>
<evidence type="ECO:0000256" key="10">
    <source>
        <dbReference type="SAM" id="SignalP"/>
    </source>
</evidence>
<dbReference type="PANTHER" id="PTHR43016:SF13">
    <property type="entry name" value="PRESEQUENCE PROTEASE, MITOCHONDRIAL"/>
    <property type="match status" value="1"/>
</dbReference>
<comment type="subcellular location">
    <subcellularLocation>
        <location evidence="2">Mitochondrion</location>
    </subcellularLocation>
</comment>
<dbReference type="SMART" id="SM01264">
    <property type="entry name" value="M16C_associated"/>
    <property type="match status" value="1"/>
</dbReference>